<evidence type="ECO:0000313" key="2">
    <source>
        <dbReference type="EMBL" id="BBG97046.1"/>
    </source>
</evidence>
<evidence type="ECO:0000256" key="1">
    <source>
        <dbReference type="SAM" id="MobiDB-lite"/>
    </source>
</evidence>
<accession>A0A4Y1QYW1</accession>
<evidence type="ECO:0000313" key="3">
    <source>
        <dbReference type="EMBL" id="BBN68111.1"/>
    </source>
</evidence>
<feature type="compositionally biased region" description="Basic residues" evidence="1">
    <location>
        <begin position="76"/>
        <end position="86"/>
    </location>
</feature>
<protein>
    <submittedName>
        <fullName evidence="2">Uncharacterized protein</fullName>
    </submittedName>
</protein>
<feature type="region of interest" description="Disordered" evidence="1">
    <location>
        <begin position="61"/>
        <end position="98"/>
    </location>
</feature>
<gene>
    <name evidence="2" type="ORF">Prudu_006043</name>
    <name evidence="3" type="ORF">Prudu_283S000300</name>
</gene>
<organism evidence="2">
    <name type="scientific">Prunus dulcis</name>
    <name type="common">Almond</name>
    <name type="synonym">Amygdalus dulcis</name>
    <dbReference type="NCBI Taxonomy" id="3755"/>
    <lineage>
        <taxon>Eukaryota</taxon>
        <taxon>Viridiplantae</taxon>
        <taxon>Streptophyta</taxon>
        <taxon>Embryophyta</taxon>
        <taxon>Tracheophyta</taxon>
        <taxon>Spermatophyta</taxon>
        <taxon>Magnoliopsida</taxon>
        <taxon>eudicotyledons</taxon>
        <taxon>Gunneridae</taxon>
        <taxon>Pentapetalae</taxon>
        <taxon>rosids</taxon>
        <taxon>fabids</taxon>
        <taxon>Rosales</taxon>
        <taxon>Rosaceae</taxon>
        <taxon>Amygdaloideae</taxon>
        <taxon>Amygdaleae</taxon>
        <taxon>Prunus</taxon>
    </lineage>
</organism>
<name>A0A4Y1QYW1_PRUDU</name>
<dbReference type="EMBL" id="AP019298">
    <property type="protein sequence ID" value="BBG97046.1"/>
    <property type="molecule type" value="Genomic_DNA"/>
</dbReference>
<dbReference type="EMBL" id="AP020620">
    <property type="protein sequence ID" value="BBN68111.1"/>
    <property type="molecule type" value="Genomic_DNA"/>
</dbReference>
<reference evidence="2" key="1">
    <citation type="journal article" date="2019" name="Science">
        <title>Mutation of a bHLH transcription factor allowed almond domestication.</title>
        <authorList>
            <person name="Sanchez-Perez R."/>
            <person name="Pavan S."/>
            <person name="Mazzeo R."/>
            <person name="Moldovan C."/>
            <person name="Aiese Cigliano R."/>
            <person name="Del Cueto J."/>
            <person name="Ricciardi F."/>
            <person name="Lotti C."/>
            <person name="Ricciardi L."/>
            <person name="Dicenta F."/>
            <person name="Lopez-Marques R.L."/>
            <person name="Lindberg Moller B."/>
        </authorList>
    </citation>
    <scope>NUCLEOTIDE SEQUENCE</scope>
</reference>
<dbReference type="AlphaFoldDB" id="A0A4Y1QYW1"/>
<sequence>MKSKPPSLSSILSQTRAQKLGCFEQWLFMVISDQFRPPQLRFSRDRKLRSRALEMELIVEPRHPGPDRPVGGTFRGNRRAPERHHRADSTIRSTLPLI</sequence>
<proteinExistence type="predicted"/>